<dbReference type="InterPro" id="IPR050921">
    <property type="entry name" value="T4SS_GSP_E_ATPase"/>
</dbReference>
<evidence type="ECO:0000256" key="1">
    <source>
        <dbReference type="ARBA" id="ARBA00004496"/>
    </source>
</evidence>
<dbReference type="InterPro" id="IPR027417">
    <property type="entry name" value="P-loop_NTPase"/>
</dbReference>
<dbReference type="OrthoDB" id="9804785at2"/>
<dbReference type="GO" id="GO:0005737">
    <property type="term" value="C:cytoplasm"/>
    <property type="evidence" value="ECO:0007669"/>
    <property type="project" value="UniProtKB-SubCell"/>
</dbReference>
<keyword evidence="3" id="KW-0813">Transport</keyword>
<reference evidence="10" key="2">
    <citation type="submission" date="2019-06" db="EMBL/GenBank/DDBJ databases">
        <title>Co-occurence of chitin degradation, pigmentation and bioactivity in marine Pseudoalteromonas.</title>
        <authorList>
            <person name="Sonnenschein E.C."/>
            <person name="Bech P.K."/>
        </authorList>
    </citation>
    <scope>NUCLEOTIDE SEQUENCE [LARGE SCALE GENOMIC DNA]</scope>
    <source>
        <strain evidence="10">S1189</strain>
    </source>
</reference>
<dbReference type="PANTHER" id="PTHR30486:SF6">
    <property type="entry name" value="TYPE IV PILUS RETRACTATION ATPASE PILT"/>
    <property type="match status" value="1"/>
</dbReference>
<evidence type="ECO:0000256" key="6">
    <source>
        <dbReference type="ARBA" id="ARBA00022741"/>
    </source>
</evidence>
<evidence type="ECO:0000256" key="4">
    <source>
        <dbReference type="ARBA" id="ARBA00022490"/>
    </source>
</evidence>
<name>A0A5S3YW13_9GAMM</name>
<dbReference type="SUPFAM" id="SSF52540">
    <property type="entry name" value="P-loop containing nucleoside triphosphate hydrolases"/>
    <property type="match status" value="1"/>
</dbReference>
<dbReference type="InterPro" id="IPR003593">
    <property type="entry name" value="AAA+_ATPase"/>
</dbReference>
<dbReference type="NCBIfam" id="TIGR01420">
    <property type="entry name" value="pilT_fam"/>
    <property type="match status" value="1"/>
</dbReference>
<accession>A0A5S3YW13</accession>
<dbReference type="GO" id="GO:0005524">
    <property type="term" value="F:ATP binding"/>
    <property type="evidence" value="ECO:0007669"/>
    <property type="project" value="UniProtKB-KW"/>
</dbReference>
<reference evidence="9 10" key="1">
    <citation type="submission" date="2017-12" db="EMBL/GenBank/DDBJ databases">
        <authorList>
            <person name="Paulsen S."/>
            <person name="Gram L.K."/>
        </authorList>
    </citation>
    <scope>NUCLEOTIDE SEQUENCE [LARGE SCALE GENOMIC DNA]</scope>
    <source>
        <strain evidence="9 10">S1189</strain>
    </source>
</reference>
<dbReference type="Gene3D" id="3.30.450.90">
    <property type="match status" value="1"/>
</dbReference>
<keyword evidence="4" id="KW-0963">Cytoplasm</keyword>
<dbReference type="RefSeq" id="WP_138567060.1">
    <property type="nucleotide sequence ID" value="NZ_PNCM01000015.1"/>
</dbReference>
<dbReference type="InterPro" id="IPR006321">
    <property type="entry name" value="PilT/PilU"/>
</dbReference>
<evidence type="ECO:0000313" key="10">
    <source>
        <dbReference type="Proteomes" id="UP000307362"/>
    </source>
</evidence>
<organism evidence="9 10">
    <name type="scientific">Pseudoalteromonas phenolica</name>
    <dbReference type="NCBI Taxonomy" id="161398"/>
    <lineage>
        <taxon>Bacteria</taxon>
        <taxon>Pseudomonadati</taxon>
        <taxon>Pseudomonadota</taxon>
        <taxon>Gammaproteobacteria</taxon>
        <taxon>Alteromonadales</taxon>
        <taxon>Pseudoalteromonadaceae</taxon>
        <taxon>Pseudoalteromonas</taxon>
    </lineage>
</organism>
<dbReference type="SMART" id="SM00382">
    <property type="entry name" value="AAA"/>
    <property type="match status" value="1"/>
</dbReference>
<dbReference type="AlphaFoldDB" id="A0A5S3YW13"/>
<dbReference type="EMBL" id="PNCM01000015">
    <property type="protein sequence ID" value="TMP81365.1"/>
    <property type="molecule type" value="Genomic_DNA"/>
</dbReference>
<evidence type="ECO:0000256" key="3">
    <source>
        <dbReference type="ARBA" id="ARBA00022448"/>
    </source>
</evidence>
<evidence type="ECO:0000313" key="9">
    <source>
        <dbReference type="EMBL" id="TMP81365.1"/>
    </source>
</evidence>
<comment type="similarity">
    <text evidence="2">Belongs to the GSP E family.</text>
</comment>
<comment type="subcellular location">
    <subcellularLocation>
        <location evidence="1">Cytoplasm</location>
    </subcellularLocation>
</comment>
<dbReference type="Pfam" id="PF00437">
    <property type="entry name" value="T2SSE"/>
    <property type="match status" value="1"/>
</dbReference>
<keyword evidence="5" id="KW-1029">Fimbrium biogenesis</keyword>
<feature type="domain" description="Bacterial type II secretion system protein E" evidence="8">
    <location>
        <begin position="193"/>
        <end position="207"/>
    </location>
</feature>
<keyword evidence="7" id="KW-0067">ATP-binding</keyword>
<dbReference type="PROSITE" id="PS00662">
    <property type="entry name" value="T2SP_E"/>
    <property type="match status" value="1"/>
</dbReference>
<dbReference type="GO" id="GO:0016887">
    <property type="term" value="F:ATP hydrolysis activity"/>
    <property type="evidence" value="ECO:0007669"/>
    <property type="project" value="InterPro"/>
</dbReference>
<dbReference type="CDD" id="cd01131">
    <property type="entry name" value="PilT"/>
    <property type="match status" value="1"/>
</dbReference>
<dbReference type="FunFam" id="3.40.50.300:FF:000872">
    <property type="entry name" value="Twitching motility protein PilT"/>
    <property type="match status" value="1"/>
</dbReference>
<evidence type="ECO:0000256" key="5">
    <source>
        <dbReference type="ARBA" id="ARBA00022558"/>
    </source>
</evidence>
<sequence length="348" mass="38459">MDITELLAFSVQHKASDLHLSSGVSPMIRVDGDVRRVNIPALESKDVNSLVYDIMNDNQRKDYEQNLEVDFSFEVPNLARFRVNAFNTSRGPAAVFRTIPSTVLTLEELGAPDIFKDISNHPRGLVLVTGPTGSGKSTTLAAMVDYINNSKHHHILTIEDPIEFVHQNKLSLVNQREVHRDTHSFKAALRSALREDPDVILVGELRDLETIRLAMTAAETGHLVFGTLHTTSAPKTIDRIIDVFPGEEKDMVRSMLSESLQAVISQTLVKKVGGGRVAAHEIMLGIPAIRNLIREDKIAQMYSAIQTGAMHGMQTMDQCLKNLVNRGLITAQDAQAKAHDKAQFGPIM</sequence>
<evidence type="ECO:0000256" key="7">
    <source>
        <dbReference type="ARBA" id="ARBA00022840"/>
    </source>
</evidence>
<proteinExistence type="inferred from homology"/>
<dbReference type="PANTHER" id="PTHR30486">
    <property type="entry name" value="TWITCHING MOTILITY PROTEIN PILT"/>
    <property type="match status" value="1"/>
</dbReference>
<dbReference type="Proteomes" id="UP000307362">
    <property type="component" value="Unassembled WGS sequence"/>
</dbReference>
<dbReference type="Gene3D" id="3.40.50.300">
    <property type="entry name" value="P-loop containing nucleotide triphosphate hydrolases"/>
    <property type="match status" value="1"/>
</dbReference>
<evidence type="ECO:0000259" key="8">
    <source>
        <dbReference type="PROSITE" id="PS00662"/>
    </source>
</evidence>
<keyword evidence="6" id="KW-0547">Nucleotide-binding</keyword>
<evidence type="ECO:0000256" key="2">
    <source>
        <dbReference type="ARBA" id="ARBA00006611"/>
    </source>
</evidence>
<gene>
    <name evidence="9" type="ORF">CWB73_07185</name>
</gene>
<comment type="caution">
    <text evidence="9">The sequence shown here is derived from an EMBL/GenBank/DDBJ whole genome shotgun (WGS) entry which is preliminary data.</text>
</comment>
<dbReference type="FunFam" id="3.30.450.90:FF:000002">
    <property type="entry name" value="Twitching motility protein PilT"/>
    <property type="match status" value="1"/>
</dbReference>
<protein>
    <submittedName>
        <fullName evidence="9">Twitching motility protein PilT</fullName>
    </submittedName>
</protein>
<dbReference type="InterPro" id="IPR001482">
    <property type="entry name" value="T2SS/T4SS_dom"/>
</dbReference>